<proteinExistence type="predicted"/>
<evidence type="ECO:0000256" key="3">
    <source>
        <dbReference type="ARBA" id="ARBA00022989"/>
    </source>
</evidence>
<sequence length="227" mass="26083">MNRAKYADNAAAGKRSTWWRQYCESMHYALHVITHPFDGFWDLVHEKRGSMAAAHTFLFLFLLTRVLKLILTSFQFISAPVQHLNIFEEAASLLLPFLVLCLANWAMTTLFEGKGRFKDIYMGMCYALVPYTLIQLPMILVSNMLTYEEGSLYSVMLSISVIWCVFLVFVGLMEIHDYGPGKTFIFLIVTVVGALVIIFLVLTFFSLLSDALGYFVSLYREIVYRLY</sequence>
<dbReference type="InterPro" id="IPR006977">
    <property type="entry name" value="Yip1_dom"/>
</dbReference>
<feature type="transmembrane region" description="Helical" evidence="5">
    <location>
        <begin position="57"/>
        <end position="78"/>
    </location>
</feature>
<protein>
    <submittedName>
        <fullName evidence="7">NHL repeat containing protein</fullName>
    </submittedName>
</protein>
<feature type="transmembrane region" description="Helical" evidence="5">
    <location>
        <begin position="184"/>
        <end position="208"/>
    </location>
</feature>
<reference evidence="7" key="1">
    <citation type="journal article" date="2013" name="PLoS ONE">
        <title>Metagenomic insights into the carbohydrate-active enzymes carried by the microorganisms adhering to solid digesta in the rumen of cows.</title>
        <authorList>
            <person name="Wang L."/>
            <person name="Hatem A."/>
            <person name="Catalyurek U.V."/>
            <person name="Morrison M."/>
            <person name="Yu Z."/>
        </authorList>
    </citation>
    <scope>NUCLEOTIDE SEQUENCE</scope>
</reference>
<evidence type="ECO:0000256" key="1">
    <source>
        <dbReference type="ARBA" id="ARBA00004141"/>
    </source>
</evidence>
<name>W0FM90_9BACT</name>
<keyword evidence="4 5" id="KW-0472">Membrane</keyword>
<feature type="domain" description="Yip1" evidence="6">
    <location>
        <begin position="31"/>
        <end position="200"/>
    </location>
</feature>
<dbReference type="EMBL" id="KC246866">
    <property type="protein sequence ID" value="AHF26076.1"/>
    <property type="molecule type" value="Genomic_DNA"/>
</dbReference>
<keyword evidence="2 5" id="KW-0812">Transmembrane</keyword>
<comment type="subcellular location">
    <subcellularLocation>
        <location evidence="1">Membrane</location>
        <topology evidence="1">Multi-pass membrane protein</topology>
    </subcellularLocation>
</comment>
<accession>W0FM90</accession>
<dbReference type="GO" id="GO:0016020">
    <property type="term" value="C:membrane"/>
    <property type="evidence" value="ECO:0007669"/>
    <property type="project" value="UniProtKB-SubCell"/>
</dbReference>
<evidence type="ECO:0000313" key="7">
    <source>
        <dbReference type="EMBL" id="AHF26076.1"/>
    </source>
</evidence>
<dbReference type="AlphaFoldDB" id="W0FM90"/>
<evidence type="ECO:0000256" key="2">
    <source>
        <dbReference type="ARBA" id="ARBA00022692"/>
    </source>
</evidence>
<keyword evidence="3 5" id="KW-1133">Transmembrane helix</keyword>
<feature type="transmembrane region" description="Helical" evidence="5">
    <location>
        <begin position="120"/>
        <end position="140"/>
    </location>
</feature>
<dbReference type="Pfam" id="PF04893">
    <property type="entry name" value="Yip1"/>
    <property type="match status" value="1"/>
</dbReference>
<feature type="transmembrane region" description="Helical" evidence="5">
    <location>
        <begin position="152"/>
        <end position="172"/>
    </location>
</feature>
<evidence type="ECO:0000256" key="4">
    <source>
        <dbReference type="ARBA" id="ARBA00023136"/>
    </source>
</evidence>
<feature type="transmembrane region" description="Helical" evidence="5">
    <location>
        <begin position="90"/>
        <end position="108"/>
    </location>
</feature>
<organism evidence="7">
    <name type="scientific">uncultured bacterium Contigcl_1764b</name>
    <dbReference type="NCBI Taxonomy" id="1393658"/>
    <lineage>
        <taxon>Bacteria</taxon>
        <taxon>environmental samples</taxon>
    </lineage>
</organism>
<evidence type="ECO:0000256" key="5">
    <source>
        <dbReference type="SAM" id="Phobius"/>
    </source>
</evidence>
<evidence type="ECO:0000259" key="6">
    <source>
        <dbReference type="Pfam" id="PF04893"/>
    </source>
</evidence>